<feature type="non-terminal residue" evidence="2">
    <location>
        <position position="315"/>
    </location>
</feature>
<dbReference type="Proteomes" id="UP001212841">
    <property type="component" value="Unassembled WGS sequence"/>
</dbReference>
<keyword evidence="3" id="KW-1185">Reference proteome</keyword>
<accession>A0AAD5S2C5</accession>
<dbReference type="AlphaFoldDB" id="A0AAD5S2C5"/>
<feature type="compositionally biased region" description="Low complexity" evidence="1">
    <location>
        <begin position="283"/>
        <end position="307"/>
    </location>
</feature>
<proteinExistence type="predicted"/>
<feature type="region of interest" description="Disordered" evidence="1">
    <location>
        <begin position="282"/>
        <end position="315"/>
    </location>
</feature>
<evidence type="ECO:0000256" key="1">
    <source>
        <dbReference type="SAM" id="MobiDB-lite"/>
    </source>
</evidence>
<feature type="compositionally biased region" description="Low complexity" evidence="1">
    <location>
        <begin position="79"/>
        <end position="103"/>
    </location>
</feature>
<name>A0AAD5S2C5_9FUNG</name>
<feature type="compositionally biased region" description="Low complexity" evidence="1">
    <location>
        <begin position="51"/>
        <end position="67"/>
    </location>
</feature>
<dbReference type="EMBL" id="JADGJD010002561">
    <property type="protein sequence ID" value="KAJ3031411.1"/>
    <property type="molecule type" value="Genomic_DNA"/>
</dbReference>
<feature type="region of interest" description="Disordered" evidence="1">
    <location>
        <begin position="51"/>
        <end position="133"/>
    </location>
</feature>
<comment type="caution">
    <text evidence="2">The sequence shown here is derived from an EMBL/GenBank/DDBJ whole genome shotgun (WGS) entry which is preliminary data.</text>
</comment>
<evidence type="ECO:0000313" key="3">
    <source>
        <dbReference type="Proteomes" id="UP001212841"/>
    </source>
</evidence>
<evidence type="ECO:0000313" key="2">
    <source>
        <dbReference type="EMBL" id="KAJ3031411.1"/>
    </source>
</evidence>
<protein>
    <submittedName>
        <fullName evidence="2">Uncharacterized protein</fullName>
    </submittedName>
</protein>
<gene>
    <name evidence="2" type="ORF">HK097_005462</name>
</gene>
<reference evidence="2" key="1">
    <citation type="submission" date="2020-05" db="EMBL/GenBank/DDBJ databases">
        <title>Phylogenomic resolution of chytrid fungi.</title>
        <authorList>
            <person name="Stajich J.E."/>
            <person name="Amses K."/>
            <person name="Simmons R."/>
            <person name="Seto K."/>
            <person name="Myers J."/>
            <person name="Bonds A."/>
            <person name="Quandt C.A."/>
            <person name="Barry K."/>
            <person name="Liu P."/>
            <person name="Grigoriev I."/>
            <person name="Longcore J.E."/>
            <person name="James T.Y."/>
        </authorList>
    </citation>
    <scope>NUCLEOTIDE SEQUENCE</scope>
    <source>
        <strain evidence="2">JEL0318</strain>
    </source>
</reference>
<sequence>MLRASIHKVLRPATTRAVLTSSLNPRAAPSLLSLSGPQIRSLSNTLKCLAEATAPPSQPSSPTNASPLRQPAPAPKIDAAPSPTAASTQPTTPSTSSSSSAAPLAIESEGEDEERQRHSVPTPDAPIEKTGSALDDALSSVLGAETATPGKERLIKVNLSEGPIGKDSQLDLTDRAVLKKAKDAAAKAGVRAGETVAKTVEGAREEVKPVVEKAKDVAQKVVETAKVGVETVIEESKEVAHKVAEAAQPVVEKVKEVAEAVVEQTQAAGEREVEANQEVVQKVASVPSADPASTTPSPSTVAPVAASFDSVLKHG</sequence>
<organism evidence="2 3">
    <name type="scientific">Rhizophlyctis rosea</name>
    <dbReference type="NCBI Taxonomy" id="64517"/>
    <lineage>
        <taxon>Eukaryota</taxon>
        <taxon>Fungi</taxon>
        <taxon>Fungi incertae sedis</taxon>
        <taxon>Chytridiomycota</taxon>
        <taxon>Chytridiomycota incertae sedis</taxon>
        <taxon>Chytridiomycetes</taxon>
        <taxon>Rhizophlyctidales</taxon>
        <taxon>Rhizophlyctidaceae</taxon>
        <taxon>Rhizophlyctis</taxon>
    </lineage>
</organism>